<evidence type="ECO:0000313" key="1">
    <source>
        <dbReference type="EMBL" id="PWL40301.1"/>
    </source>
</evidence>
<protein>
    <submittedName>
        <fullName evidence="1">Uncharacterized protein</fullName>
    </submittedName>
</protein>
<gene>
    <name evidence="1" type="ORF">DKG77_05625</name>
</gene>
<proteinExistence type="predicted"/>
<dbReference type="AlphaFoldDB" id="A0A316L358"/>
<dbReference type="EMBL" id="QGEG01000001">
    <property type="protein sequence ID" value="PWL40301.1"/>
    <property type="molecule type" value="Genomic_DNA"/>
</dbReference>
<evidence type="ECO:0000313" key="2">
    <source>
        <dbReference type="Proteomes" id="UP000245762"/>
    </source>
</evidence>
<accession>A0A316L358</accession>
<name>A0A316L358_9FLAO</name>
<sequence length="64" mass="7580">MRIIPIQKIKKKFILMIPITQGYNLGRCWKSLNFLLWQIQPYTAYRIQIAENATINYSVCLATF</sequence>
<organism evidence="1 2">
    <name type="scientific">Flagellimonas aquimarina</name>
    <dbReference type="NCBI Taxonomy" id="2201895"/>
    <lineage>
        <taxon>Bacteria</taxon>
        <taxon>Pseudomonadati</taxon>
        <taxon>Bacteroidota</taxon>
        <taxon>Flavobacteriia</taxon>
        <taxon>Flavobacteriales</taxon>
        <taxon>Flavobacteriaceae</taxon>
        <taxon>Flagellimonas</taxon>
    </lineage>
</organism>
<comment type="caution">
    <text evidence="1">The sequence shown here is derived from an EMBL/GenBank/DDBJ whole genome shotgun (WGS) entry which is preliminary data.</text>
</comment>
<keyword evidence="2" id="KW-1185">Reference proteome</keyword>
<dbReference type="Proteomes" id="UP000245762">
    <property type="component" value="Unassembled WGS sequence"/>
</dbReference>
<reference evidence="1 2" key="1">
    <citation type="submission" date="2018-05" db="EMBL/GenBank/DDBJ databases">
        <title>Complete genome sequence of Flagellimonas aquimarina ECD12 isolated from seaweed Ecklonia cava.</title>
        <authorList>
            <person name="Choi S."/>
            <person name="Seong C."/>
        </authorList>
    </citation>
    <scope>NUCLEOTIDE SEQUENCE [LARGE SCALE GENOMIC DNA]</scope>
    <source>
        <strain evidence="1 2">ECD12</strain>
    </source>
</reference>